<evidence type="ECO:0000313" key="2">
    <source>
        <dbReference type="EMBL" id="CAB4190166.1"/>
    </source>
</evidence>
<dbReference type="EMBL" id="LR797156">
    <property type="protein sequence ID" value="CAB4190166.1"/>
    <property type="molecule type" value="Genomic_DNA"/>
</dbReference>
<sequence>MLDGDRDFFSKLREEVGTNERYVDAIWSLRYPKVFPKASSSWPYRSAEEKIETPSKVRALR</sequence>
<evidence type="ECO:0000256" key="1">
    <source>
        <dbReference type="SAM" id="MobiDB-lite"/>
    </source>
</evidence>
<reference evidence="2" key="1">
    <citation type="submission" date="2020-05" db="EMBL/GenBank/DDBJ databases">
        <authorList>
            <person name="Chiriac C."/>
            <person name="Salcher M."/>
            <person name="Ghai R."/>
            <person name="Kavagutti S V."/>
        </authorList>
    </citation>
    <scope>NUCLEOTIDE SEQUENCE</scope>
</reference>
<proteinExistence type="predicted"/>
<accession>A0A6J5R6B7</accession>
<feature type="region of interest" description="Disordered" evidence="1">
    <location>
        <begin position="38"/>
        <end position="61"/>
    </location>
</feature>
<feature type="compositionally biased region" description="Basic and acidic residues" evidence="1">
    <location>
        <begin position="46"/>
        <end position="55"/>
    </location>
</feature>
<gene>
    <name evidence="2" type="ORF">UFOVP1193_40</name>
</gene>
<organism evidence="2">
    <name type="scientific">uncultured Caudovirales phage</name>
    <dbReference type="NCBI Taxonomy" id="2100421"/>
    <lineage>
        <taxon>Viruses</taxon>
        <taxon>Duplodnaviria</taxon>
        <taxon>Heunggongvirae</taxon>
        <taxon>Uroviricota</taxon>
        <taxon>Caudoviricetes</taxon>
        <taxon>Peduoviridae</taxon>
        <taxon>Maltschvirus</taxon>
        <taxon>Maltschvirus maltsch</taxon>
    </lineage>
</organism>
<name>A0A6J5R6B7_9CAUD</name>
<protein>
    <submittedName>
        <fullName evidence="2">Uncharacterized protein</fullName>
    </submittedName>
</protein>